<keyword evidence="6" id="KW-0539">Nucleus</keyword>
<dbReference type="CDD" id="cd00067">
    <property type="entry name" value="GAL4"/>
    <property type="match status" value="1"/>
</dbReference>
<reference evidence="9" key="1">
    <citation type="journal article" date="2016" name="Genome Announc.">
        <title>Draft genome sequences of fungus Aspergillus calidoustus.</title>
        <authorList>
            <person name="Horn F."/>
            <person name="Linde J."/>
            <person name="Mattern D.J."/>
            <person name="Walther G."/>
            <person name="Guthke R."/>
            <person name="Scherlach K."/>
            <person name="Martin K."/>
            <person name="Brakhage A.A."/>
            <person name="Petzke L."/>
            <person name="Valiante V."/>
        </authorList>
    </citation>
    <scope>NUCLEOTIDE SEQUENCE [LARGE SCALE GENOMIC DNA]</scope>
    <source>
        <strain evidence="9">SF006504</strain>
    </source>
</reference>
<evidence type="ECO:0000256" key="4">
    <source>
        <dbReference type="ARBA" id="ARBA00023125"/>
    </source>
</evidence>
<dbReference type="AlphaFoldDB" id="A0A0U5G541"/>
<keyword evidence="4" id="KW-0238">DNA-binding</keyword>
<keyword evidence="2" id="KW-0862">Zinc</keyword>
<dbReference type="EMBL" id="CDMC01000008">
    <property type="protein sequence ID" value="CEL06838.1"/>
    <property type="molecule type" value="Genomic_DNA"/>
</dbReference>
<dbReference type="PROSITE" id="PS50048">
    <property type="entry name" value="ZN2_CY6_FUNGAL_2"/>
    <property type="match status" value="1"/>
</dbReference>
<dbReference type="Pfam" id="PF00172">
    <property type="entry name" value="Zn_clus"/>
    <property type="match status" value="1"/>
</dbReference>
<dbReference type="SMART" id="SM00066">
    <property type="entry name" value="GAL4"/>
    <property type="match status" value="1"/>
</dbReference>
<dbReference type="GO" id="GO:0000981">
    <property type="term" value="F:DNA-binding transcription factor activity, RNA polymerase II-specific"/>
    <property type="evidence" value="ECO:0007669"/>
    <property type="project" value="InterPro"/>
</dbReference>
<evidence type="ECO:0000256" key="2">
    <source>
        <dbReference type="ARBA" id="ARBA00022833"/>
    </source>
</evidence>
<keyword evidence="5" id="KW-0804">Transcription</keyword>
<evidence type="ECO:0000313" key="8">
    <source>
        <dbReference type="EMBL" id="CEL06838.1"/>
    </source>
</evidence>
<dbReference type="GO" id="GO:0008270">
    <property type="term" value="F:zinc ion binding"/>
    <property type="evidence" value="ECO:0007669"/>
    <property type="project" value="InterPro"/>
</dbReference>
<dbReference type="Proteomes" id="UP000054771">
    <property type="component" value="Unassembled WGS sequence"/>
</dbReference>
<evidence type="ECO:0000256" key="6">
    <source>
        <dbReference type="ARBA" id="ARBA00023242"/>
    </source>
</evidence>
<dbReference type="Pfam" id="PF11951">
    <property type="entry name" value="Fungal_trans_2"/>
    <property type="match status" value="1"/>
</dbReference>
<dbReference type="GO" id="GO:0003677">
    <property type="term" value="F:DNA binding"/>
    <property type="evidence" value="ECO:0007669"/>
    <property type="project" value="UniProtKB-KW"/>
</dbReference>
<accession>A0A0U5G541</accession>
<dbReference type="InterPro" id="IPR021858">
    <property type="entry name" value="Fun_TF"/>
</dbReference>
<organism evidence="8 9">
    <name type="scientific">Aspergillus calidoustus</name>
    <dbReference type="NCBI Taxonomy" id="454130"/>
    <lineage>
        <taxon>Eukaryota</taxon>
        <taxon>Fungi</taxon>
        <taxon>Dikarya</taxon>
        <taxon>Ascomycota</taxon>
        <taxon>Pezizomycotina</taxon>
        <taxon>Eurotiomycetes</taxon>
        <taxon>Eurotiomycetidae</taxon>
        <taxon>Eurotiales</taxon>
        <taxon>Aspergillaceae</taxon>
        <taxon>Aspergillus</taxon>
        <taxon>Aspergillus subgen. Nidulantes</taxon>
    </lineage>
</organism>
<keyword evidence="3" id="KW-0805">Transcription regulation</keyword>
<dbReference type="InterPro" id="IPR001138">
    <property type="entry name" value="Zn2Cys6_DnaBD"/>
</dbReference>
<keyword evidence="1" id="KW-0479">Metal-binding</keyword>
<dbReference type="InterPro" id="IPR052360">
    <property type="entry name" value="Transcr_Regulatory_Proteins"/>
</dbReference>
<dbReference type="Gene3D" id="4.10.240.10">
    <property type="entry name" value="Zn(2)-C6 fungal-type DNA-binding domain"/>
    <property type="match status" value="1"/>
</dbReference>
<evidence type="ECO:0000256" key="1">
    <source>
        <dbReference type="ARBA" id="ARBA00022723"/>
    </source>
</evidence>
<protein>
    <recommendedName>
        <fullName evidence="7">Zn(2)-C6 fungal-type domain-containing protein</fullName>
    </recommendedName>
</protein>
<evidence type="ECO:0000313" key="9">
    <source>
        <dbReference type="Proteomes" id="UP000054771"/>
    </source>
</evidence>
<feature type="domain" description="Zn(2)-C6 fungal-type" evidence="7">
    <location>
        <begin position="18"/>
        <end position="48"/>
    </location>
</feature>
<evidence type="ECO:0000256" key="5">
    <source>
        <dbReference type="ARBA" id="ARBA00023163"/>
    </source>
</evidence>
<sequence>MSGLYPPGRIDRIKSRTGCKTCKVRRVKCGEEKPSCVRCSSTGRRCDYTNTATTAQSAVARALPTSSAESRERRAFEYYYFSAAPSLSDALDLDFWRGTVLQICRSEPAVWDAIVALSTLYEHPLHPGSRATYQIDETDRLPSPRSRSHREALTWYSRSLRKIQHQIDQGLADYTMALVTCVLFLCIEILQGNVKAALSLYHRGVQLLSSAGSASISRIRKAILPVFLRVATSAVVINGVEPVLDRQYIDTSGDAFTSLSDARTALHKLVADWKMFDCDCAALRQVPEASLHIPRPLQHRRDTLEGNLLAWYRLFCEMPEVSKSSSPTIAEHHGVIATLQMTYKSMLILTRTAFSATETSYDAHEADFADIISRAPTALAATARETGQQPPFTFDMGSGTPLFITALKCRTPSLRRRALRLLRQAPHVQGMYFSQSASDFLAAIVAVEEGGRDCSDEELSFTSVIARPGIVPEESRRIFSLQLVPWTTAEGDKRTALKYSRRDLIDGKVQVVNDVVVLPAPSPHRALSIL</sequence>
<evidence type="ECO:0000256" key="3">
    <source>
        <dbReference type="ARBA" id="ARBA00023015"/>
    </source>
</evidence>
<dbReference type="OrthoDB" id="3145928at2759"/>
<gene>
    <name evidence="8" type="ORF">ASPCAL10010</name>
</gene>
<dbReference type="PANTHER" id="PTHR36206">
    <property type="entry name" value="ASPERCRYPTIN BIOSYNTHESIS CLUSTER-SPECIFIC TRANSCRIPTION REGULATOR ATNN-RELATED"/>
    <property type="match status" value="1"/>
</dbReference>
<proteinExistence type="predicted"/>
<keyword evidence="9" id="KW-1185">Reference proteome</keyword>
<dbReference type="PROSITE" id="PS00463">
    <property type="entry name" value="ZN2_CY6_FUNGAL_1"/>
    <property type="match status" value="1"/>
</dbReference>
<dbReference type="InterPro" id="IPR036864">
    <property type="entry name" value="Zn2-C6_fun-type_DNA-bd_sf"/>
</dbReference>
<dbReference type="PANTHER" id="PTHR36206:SF14">
    <property type="entry name" value="ZN(2)-C6 FUNGAL-TYPE DOMAIN-CONTAINING PROTEIN-RELATED"/>
    <property type="match status" value="1"/>
</dbReference>
<name>A0A0U5G541_ASPCI</name>
<dbReference type="SUPFAM" id="SSF57701">
    <property type="entry name" value="Zn2/Cys6 DNA-binding domain"/>
    <property type="match status" value="1"/>
</dbReference>
<dbReference type="OMA" id="ICRVEPL"/>
<evidence type="ECO:0000259" key="7">
    <source>
        <dbReference type="PROSITE" id="PS50048"/>
    </source>
</evidence>
<dbReference type="STRING" id="454130.A0A0U5G541"/>